<keyword evidence="8" id="KW-1185">Reference proteome</keyword>
<feature type="transmembrane region" description="Helical" evidence="6">
    <location>
        <begin position="93"/>
        <end position="114"/>
    </location>
</feature>
<name>A0A4P6EYF4_9BACL</name>
<evidence type="ECO:0000256" key="6">
    <source>
        <dbReference type="SAM" id="Phobius"/>
    </source>
</evidence>
<reference evidence="7 8" key="1">
    <citation type="submission" date="2019-01" db="EMBL/GenBank/DDBJ databases">
        <title>Genome sequencing of strain FW100M-2.</title>
        <authorList>
            <person name="Heo J."/>
            <person name="Kim S.-J."/>
            <person name="Kim J.-S."/>
            <person name="Hong S.-B."/>
            <person name="Kwon S.-W."/>
        </authorList>
    </citation>
    <scope>NUCLEOTIDE SEQUENCE [LARGE SCALE GENOMIC DNA]</scope>
    <source>
        <strain evidence="7 8">FW100M-2</strain>
    </source>
</reference>
<dbReference type="KEGG" id="pprt:ET464_09975"/>
<accession>A0A4P6EYF4</accession>
<dbReference type="NCBIfam" id="NF002460">
    <property type="entry name" value="PRK01658.1"/>
    <property type="match status" value="1"/>
</dbReference>
<keyword evidence="4 6" id="KW-1133">Transmembrane helix</keyword>
<evidence type="ECO:0000256" key="1">
    <source>
        <dbReference type="ARBA" id="ARBA00004651"/>
    </source>
</evidence>
<dbReference type="PANTHER" id="PTHR33931:SF2">
    <property type="entry name" value="HOLIN-LIKE PROTEIN CIDA"/>
    <property type="match status" value="1"/>
</dbReference>
<feature type="transmembrane region" description="Helical" evidence="6">
    <location>
        <begin position="33"/>
        <end position="50"/>
    </location>
</feature>
<proteinExistence type="predicted"/>
<organism evidence="7 8">
    <name type="scientific">Paenibacillus protaetiae</name>
    <dbReference type="NCBI Taxonomy" id="2509456"/>
    <lineage>
        <taxon>Bacteria</taxon>
        <taxon>Bacillati</taxon>
        <taxon>Bacillota</taxon>
        <taxon>Bacilli</taxon>
        <taxon>Bacillales</taxon>
        <taxon>Paenibacillaceae</taxon>
        <taxon>Paenibacillus</taxon>
    </lineage>
</organism>
<dbReference type="InterPro" id="IPR005538">
    <property type="entry name" value="LrgA/CidA"/>
</dbReference>
<keyword evidence="2" id="KW-1003">Cell membrane</keyword>
<evidence type="ECO:0000256" key="4">
    <source>
        <dbReference type="ARBA" id="ARBA00022989"/>
    </source>
</evidence>
<dbReference type="AlphaFoldDB" id="A0A4P6EYF4"/>
<dbReference type="Proteomes" id="UP000293568">
    <property type="component" value="Chromosome"/>
</dbReference>
<protein>
    <submittedName>
        <fullName evidence="7">CidA/LrgA family holin-like protein</fullName>
    </submittedName>
</protein>
<dbReference type="Pfam" id="PF03788">
    <property type="entry name" value="LrgA"/>
    <property type="match status" value="1"/>
</dbReference>
<dbReference type="PANTHER" id="PTHR33931">
    <property type="entry name" value="HOLIN-LIKE PROTEIN CIDA-RELATED"/>
    <property type="match status" value="1"/>
</dbReference>
<feature type="transmembrane region" description="Helical" evidence="6">
    <location>
        <begin position="62"/>
        <end position="81"/>
    </location>
</feature>
<dbReference type="GO" id="GO:0005886">
    <property type="term" value="C:plasma membrane"/>
    <property type="evidence" value="ECO:0007669"/>
    <property type="project" value="UniProtKB-SubCell"/>
</dbReference>
<evidence type="ECO:0000313" key="8">
    <source>
        <dbReference type="Proteomes" id="UP000293568"/>
    </source>
</evidence>
<dbReference type="EMBL" id="CP035492">
    <property type="protein sequence ID" value="QAY68440.1"/>
    <property type="molecule type" value="Genomic_DNA"/>
</dbReference>
<evidence type="ECO:0000256" key="2">
    <source>
        <dbReference type="ARBA" id="ARBA00022475"/>
    </source>
</evidence>
<dbReference type="OrthoDB" id="3176438at2"/>
<keyword evidence="5 6" id="KW-0472">Membrane</keyword>
<gene>
    <name evidence="7" type="ORF">ET464_09975</name>
</gene>
<sequence>MRLLTLTVLQVAAIFILSKIADAIVLWLHLPVPGSIVGIGLLFALLKLRIIRLSWIDLGAKWLIAEMLLFFIPSTVGIVNYESLIQTSGLRLAFIIVASTMAVMLCTGFAAQWISRKRPVTDPEGKKA</sequence>
<keyword evidence="3 6" id="KW-0812">Transmembrane</keyword>
<evidence type="ECO:0000256" key="5">
    <source>
        <dbReference type="ARBA" id="ARBA00023136"/>
    </source>
</evidence>
<evidence type="ECO:0000256" key="3">
    <source>
        <dbReference type="ARBA" id="ARBA00022692"/>
    </source>
</evidence>
<comment type="subcellular location">
    <subcellularLocation>
        <location evidence="1">Cell membrane</location>
        <topology evidence="1">Multi-pass membrane protein</topology>
    </subcellularLocation>
</comment>
<evidence type="ECO:0000313" key="7">
    <source>
        <dbReference type="EMBL" id="QAY68440.1"/>
    </source>
</evidence>